<gene>
    <name evidence="2 4" type="ORF">P152DRAFT_178750</name>
</gene>
<dbReference type="GeneID" id="54414730"/>
<dbReference type="EMBL" id="ML975177">
    <property type="protein sequence ID" value="KAF1808975.1"/>
    <property type="molecule type" value="Genomic_DNA"/>
</dbReference>
<evidence type="ECO:0000313" key="4">
    <source>
        <dbReference type="RefSeq" id="XP_033530606.1"/>
    </source>
</evidence>
<proteinExistence type="predicted"/>
<reference evidence="2 4" key="1">
    <citation type="submission" date="2020-01" db="EMBL/GenBank/DDBJ databases">
        <authorList>
            <consortium name="DOE Joint Genome Institute"/>
            <person name="Haridas S."/>
            <person name="Albert R."/>
            <person name="Binder M."/>
            <person name="Bloem J."/>
            <person name="Labutti K."/>
            <person name="Salamov A."/>
            <person name="Andreopoulos B."/>
            <person name="Baker S.E."/>
            <person name="Barry K."/>
            <person name="Bills G."/>
            <person name="Bluhm B.H."/>
            <person name="Cannon C."/>
            <person name="Castanera R."/>
            <person name="Culley D.E."/>
            <person name="Daum C."/>
            <person name="Ezra D."/>
            <person name="Gonzalez J.B."/>
            <person name="Henrissat B."/>
            <person name="Kuo A."/>
            <person name="Liang C."/>
            <person name="Lipzen A."/>
            <person name="Lutzoni F."/>
            <person name="Magnuson J."/>
            <person name="Mondo S."/>
            <person name="Nolan M."/>
            <person name="Ohm R."/>
            <person name="Pangilinan J."/>
            <person name="Park H.-J."/>
            <person name="Ramirez L."/>
            <person name="Alfaro M."/>
            <person name="Sun H."/>
            <person name="Tritt A."/>
            <person name="Yoshinaga Y."/>
            <person name="Zwiers L.-H."/>
            <person name="Turgeon B.G."/>
            <person name="Goodwin S.B."/>
            <person name="Spatafora J.W."/>
            <person name="Crous P.W."/>
            <person name="Grigoriev I.V."/>
        </authorList>
    </citation>
    <scope>NUCLEOTIDE SEQUENCE</scope>
    <source>
        <strain evidence="2 4">CBS 781.70</strain>
    </source>
</reference>
<keyword evidence="3" id="KW-1185">Reference proteome</keyword>
<keyword evidence="1" id="KW-1133">Transmembrane helix</keyword>
<dbReference type="AlphaFoldDB" id="A0A6G1FSY0"/>
<sequence>MACCALLTTNTCNYSFRLSRHRRTDPVLLTHCRHPHLPHCIKPLSLHASIQLFSLISYTLLYCVSLVNWMLRSDYWSRRIQGTAAVIQPARGSPNHHLTAPFSHSGGVLLCLPCSISWLEVWPLRR</sequence>
<reference evidence="4" key="2">
    <citation type="submission" date="2020-04" db="EMBL/GenBank/DDBJ databases">
        <authorList>
            <consortium name="NCBI Genome Project"/>
        </authorList>
    </citation>
    <scope>NUCLEOTIDE SEQUENCE</scope>
    <source>
        <strain evidence="4">CBS 781.70</strain>
    </source>
</reference>
<keyword evidence="1" id="KW-0812">Transmembrane</keyword>
<reference evidence="4" key="3">
    <citation type="submission" date="2025-04" db="UniProtKB">
        <authorList>
            <consortium name="RefSeq"/>
        </authorList>
    </citation>
    <scope>IDENTIFICATION</scope>
    <source>
        <strain evidence="4">CBS 781.70</strain>
    </source>
</reference>
<organism evidence="2">
    <name type="scientific">Eremomyces bilateralis CBS 781.70</name>
    <dbReference type="NCBI Taxonomy" id="1392243"/>
    <lineage>
        <taxon>Eukaryota</taxon>
        <taxon>Fungi</taxon>
        <taxon>Dikarya</taxon>
        <taxon>Ascomycota</taxon>
        <taxon>Pezizomycotina</taxon>
        <taxon>Dothideomycetes</taxon>
        <taxon>Dothideomycetes incertae sedis</taxon>
        <taxon>Eremomycetales</taxon>
        <taxon>Eremomycetaceae</taxon>
        <taxon>Eremomyces</taxon>
    </lineage>
</organism>
<evidence type="ECO:0000313" key="3">
    <source>
        <dbReference type="Proteomes" id="UP000504638"/>
    </source>
</evidence>
<dbReference type="Proteomes" id="UP000504638">
    <property type="component" value="Unplaced"/>
</dbReference>
<keyword evidence="1" id="KW-0472">Membrane</keyword>
<name>A0A6G1FSY0_9PEZI</name>
<protein>
    <submittedName>
        <fullName evidence="2 4">Uncharacterized protein</fullName>
    </submittedName>
</protein>
<dbReference type="RefSeq" id="XP_033530606.1">
    <property type="nucleotide sequence ID" value="XM_033674160.1"/>
</dbReference>
<evidence type="ECO:0000256" key="1">
    <source>
        <dbReference type="SAM" id="Phobius"/>
    </source>
</evidence>
<feature type="transmembrane region" description="Helical" evidence="1">
    <location>
        <begin position="52"/>
        <end position="71"/>
    </location>
</feature>
<evidence type="ECO:0000313" key="2">
    <source>
        <dbReference type="EMBL" id="KAF1808975.1"/>
    </source>
</evidence>
<accession>A0A6G1FSY0</accession>